<evidence type="ECO:0000256" key="5">
    <source>
        <dbReference type="ARBA" id="ARBA00022692"/>
    </source>
</evidence>
<evidence type="ECO:0000256" key="12">
    <source>
        <dbReference type="SAM" id="SignalP"/>
    </source>
</evidence>
<feature type="signal peptide" evidence="12">
    <location>
        <begin position="1"/>
        <end position="27"/>
    </location>
</feature>
<evidence type="ECO:0000256" key="2">
    <source>
        <dbReference type="ARBA" id="ARBA00004141"/>
    </source>
</evidence>
<evidence type="ECO:0000256" key="3">
    <source>
        <dbReference type="ARBA" id="ARBA00022448"/>
    </source>
</evidence>
<keyword evidence="15" id="KW-1185">Reference proteome</keyword>
<proteinExistence type="predicted"/>
<comment type="subcellular location">
    <subcellularLocation>
        <location evidence="2">Membrane</location>
        <topology evidence="2">Multi-pass membrane protein</topology>
    </subcellularLocation>
</comment>
<evidence type="ECO:0000313" key="14">
    <source>
        <dbReference type="EMBL" id="KAH7578435.1"/>
    </source>
</evidence>
<feature type="transmembrane region" description="Helical" evidence="11">
    <location>
        <begin position="122"/>
        <end position="139"/>
    </location>
</feature>
<evidence type="ECO:0000256" key="10">
    <source>
        <dbReference type="ARBA" id="ARBA00023136"/>
    </source>
</evidence>
<dbReference type="CDD" id="cd08760">
    <property type="entry name" value="Cyt_b561_FRRS1_like"/>
    <property type="match status" value="1"/>
</dbReference>
<dbReference type="InterPro" id="IPR045150">
    <property type="entry name" value="CYB561D1/2"/>
</dbReference>
<keyword evidence="9" id="KW-0408">Iron</keyword>
<protein>
    <recommendedName>
        <fullName evidence="13">Cytochrome b561 domain-containing protein</fullName>
    </recommendedName>
</protein>
<organism evidence="14 15">
    <name type="scientific">Xanthoceras sorbifolium</name>
    <dbReference type="NCBI Taxonomy" id="99658"/>
    <lineage>
        <taxon>Eukaryota</taxon>
        <taxon>Viridiplantae</taxon>
        <taxon>Streptophyta</taxon>
        <taxon>Embryophyta</taxon>
        <taxon>Tracheophyta</taxon>
        <taxon>Spermatophyta</taxon>
        <taxon>Magnoliopsida</taxon>
        <taxon>eudicotyledons</taxon>
        <taxon>Gunneridae</taxon>
        <taxon>Pentapetalae</taxon>
        <taxon>rosids</taxon>
        <taxon>malvids</taxon>
        <taxon>Sapindales</taxon>
        <taxon>Sapindaceae</taxon>
        <taxon>Xanthoceroideae</taxon>
        <taxon>Xanthoceras</taxon>
    </lineage>
</organism>
<dbReference type="SMART" id="SM00665">
    <property type="entry name" value="B561"/>
    <property type="match status" value="1"/>
</dbReference>
<evidence type="ECO:0000256" key="6">
    <source>
        <dbReference type="ARBA" id="ARBA00022723"/>
    </source>
</evidence>
<keyword evidence="10 11" id="KW-0472">Membrane</keyword>
<evidence type="ECO:0000259" key="13">
    <source>
        <dbReference type="PROSITE" id="PS50939"/>
    </source>
</evidence>
<comment type="cofactor">
    <cofactor evidence="1">
        <name>heme b</name>
        <dbReference type="ChEBI" id="CHEBI:60344"/>
    </cofactor>
</comment>
<keyword evidence="12" id="KW-0732">Signal</keyword>
<dbReference type="Proteomes" id="UP000827721">
    <property type="component" value="Unassembled WGS sequence"/>
</dbReference>
<evidence type="ECO:0000256" key="4">
    <source>
        <dbReference type="ARBA" id="ARBA00022617"/>
    </source>
</evidence>
<keyword evidence="8 11" id="KW-1133">Transmembrane helix</keyword>
<gene>
    <name evidence="14" type="ORF">JRO89_XS01G0381600</name>
</gene>
<comment type="caution">
    <text evidence="14">The sequence shown here is derived from an EMBL/GenBank/DDBJ whole genome shotgun (WGS) entry which is preliminary data.</text>
</comment>
<evidence type="ECO:0000313" key="15">
    <source>
        <dbReference type="Proteomes" id="UP000827721"/>
    </source>
</evidence>
<keyword evidence="7" id="KW-0249">Electron transport</keyword>
<sequence>MEILQKLVSFAVHASIIILLQPSVCSSVEQTTGNDTINNNDNVYELSPKLHFEITVHGFLLWASMGFLMPVGILMIRMSNREECGRRLRIIFYTHAISQASLRAVLSIQNFNNSFSNHHQKIGVALYGIVWLQALIGFLRPHRGSKGRSVWFFAHWLLGTAVCLLGILNVYTGLQAYHEKTSRSIHLHLLKACKVDMYSDLSGSYFSNGYHIFSFYGGRVMENQERMLRNHINTVSKIPDAFETIVLRGNACMKVKNIGQSKTDMSCKGSKLEKVMADSGTGKDRSI</sequence>
<evidence type="ECO:0000256" key="8">
    <source>
        <dbReference type="ARBA" id="ARBA00022989"/>
    </source>
</evidence>
<dbReference type="PANTHER" id="PTHR15422">
    <property type="entry name" value="OS05G0565100 PROTEIN"/>
    <property type="match status" value="1"/>
</dbReference>
<dbReference type="PROSITE" id="PS50939">
    <property type="entry name" value="CYTOCHROME_B561"/>
    <property type="match status" value="1"/>
</dbReference>
<feature type="chain" id="PRO_5046064651" description="Cytochrome b561 domain-containing protein" evidence="12">
    <location>
        <begin position="28"/>
        <end position="287"/>
    </location>
</feature>
<keyword evidence="6" id="KW-0479">Metal-binding</keyword>
<dbReference type="Gene3D" id="1.20.120.1770">
    <property type="match status" value="1"/>
</dbReference>
<evidence type="ECO:0000256" key="1">
    <source>
        <dbReference type="ARBA" id="ARBA00001970"/>
    </source>
</evidence>
<keyword evidence="3" id="KW-0813">Transport</keyword>
<name>A0ABQ8INY5_9ROSI</name>
<feature type="transmembrane region" description="Helical" evidence="11">
    <location>
        <begin position="59"/>
        <end position="78"/>
    </location>
</feature>
<keyword evidence="4" id="KW-0349">Heme</keyword>
<keyword evidence="5 11" id="KW-0812">Transmembrane</keyword>
<feature type="domain" description="Cytochrome b561" evidence="13">
    <location>
        <begin position="11"/>
        <end position="211"/>
    </location>
</feature>
<evidence type="ECO:0000256" key="9">
    <source>
        <dbReference type="ARBA" id="ARBA00023004"/>
    </source>
</evidence>
<dbReference type="EMBL" id="JAFEMO010000001">
    <property type="protein sequence ID" value="KAH7578435.1"/>
    <property type="molecule type" value="Genomic_DNA"/>
</dbReference>
<feature type="transmembrane region" description="Helical" evidence="11">
    <location>
        <begin position="90"/>
        <end position="110"/>
    </location>
</feature>
<feature type="transmembrane region" description="Helical" evidence="11">
    <location>
        <begin position="151"/>
        <end position="174"/>
    </location>
</feature>
<dbReference type="PANTHER" id="PTHR15422:SF24">
    <property type="entry name" value="DOMON RELATED DOMAIN-CONTAINING PROTEIN"/>
    <property type="match status" value="1"/>
</dbReference>
<accession>A0ABQ8INY5</accession>
<reference evidence="14 15" key="1">
    <citation type="submission" date="2021-02" db="EMBL/GenBank/DDBJ databases">
        <title>Plant Genome Project.</title>
        <authorList>
            <person name="Zhang R.-G."/>
        </authorList>
    </citation>
    <scope>NUCLEOTIDE SEQUENCE [LARGE SCALE GENOMIC DNA]</scope>
    <source>
        <tissue evidence="14">Leaves</tissue>
    </source>
</reference>
<dbReference type="InterPro" id="IPR006593">
    <property type="entry name" value="Cyt_b561/ferric_Rdtase_TM"/>
</dbReference>
<evidence type="ECO:0000256" key="7">
    <source>
        <dbReference type="ARBA" id="ARBA00022982"/>
    </source>
</evidence>
<evidence type="ECO:0000256" key="11">
    <source>
        <dbReference type="SAM" id="Phobius"/>
    </source>
</evidence>